<evidence type="ECO:0000256" key="1">
    <source>
        <dbReference type="ARBA" id="ARBA00010926"/>
    </source>
</evidence>
<dbReference type="Gene3D" id="2.60.40.10">
    <property type="entry name" value="Immunoglobulins"/>
    <property type="match status" value="1"/>
</dbReference>
<dbReference type="PANTHER" id="PTHR10343">
    <property type="entry name" value="5'-AMP-ACTIVATED PROTEIN KINASE , BETA SUBUNIT"/>
    <property type="match status" value="1"/>
</dbReference>
<dbReference type="Proteomes" id="UP001162131">
    <property type="component" value="Unassembled WGS sequence"/>
</dbReference>
<dbReference type="GO" id="GO:0019901">
    <property type="term" value="F:protein kinase binding"/>
    <property type="evidence" value="ECO:0007669"/>
    <property type="project" value="TreeGrafter"/>
</dbReference>
<evidence type="ECO:0000313" key="4">
    <source>
        <dbReference type="Proteomes" id="UP001162131"/>
    </source>
</evidence>
<dbReference type="Pfam" id="PF04739">
    <property type="entry name" value="AMPKBI"/>
    <property type="match status" value="1"/>
</dbReference>
<reference evidence="3" key="1">
    <citation type="submission" date="2021-09" db="EMBL/GenBank/DDBJ databases">
        <authorList>
            <consortium name="AG Swart"/>
            <person name="Singh M."/>
            <person name="Singh A."/>
            <person name="Seah K."/>
            <person name="Emmerich C."/>
        </authorList>
    </citation>
    <scope>NUCLEOTIDE SEQUENCE</scope>
    <source>
        <strain evidence="3">ATCC30299</strain>
    </source>
</reference>
<proteinExistence type="inferred from homology"/>
<dbReference type="AlphaFoldDB" id="A0AAU9II98"/>
<organism evidence="3 4">
    <name type="scientific">Blepharisma stoltei</name>
    <dbReference type="NCBI Taxonomy" id="1481888"/>
    <lineage>
        <taxon>Eukaryota</taxon>
        <taxon>Sar</taxon>
        <taxon>Alveolata</taxon>
        <taxon>Ciliophora</taxon>
        <taxon>Postciliodesmatophora</taxon>
        <taxon>Heterotrichea</taxon>
        <taxon>Heterotrichida</taxon>
        <taxon>Blepharismidae</taxon>
        <taxon>Blepharisma</taxon>
    </lineage>
</organism>
<dbReference type="GO" id="GO:0005737">
    <property type="term" value="C:cytoplasm"/>
    <property type="evidence" value="ECO:0007669"/>
    <property type="project" value="TreeGrafter"/>
</dbReference>
<dbReference type="SUPFAM" id="SSF160219">
    <property type="entry name" value="AMPKBI-like"/>
    <property type="match status" value="1"/>
</dbReference>
<dbReference type="GO" id="GO:0005634">
    <property type="term" value="C:nucleus"/>
    <property type="evidence" value="ECO:0007669"/>
    <property type="project" value="TreeGrafter"/>
</dbReference>
<comment type="similarity">
    <text evidence="1">Belongs to the 5'-AMP-activated protein kinase beta subunit family.</text>
</comment>
<evidence type="ECO:0000313" key="3">
    <source>
        <dbReference type="EMBL" id="CAG9312892.1"/>
    </source>
</evidence>
<sequence length="259" mass="29761">MGSQTSRPESNQTNSFIHAQKDLDRTDSLNLDDTSQGSSIASSLVENTPVQDPNIVTVTFKWNHGGNEAFIIGSFNNWKERIRMEKRGNEFVLEKQLERGVHDYKFIIDNEWRFAHDQPIKKDQHGNINNWIDTSSIPEPKYEAEDQKMMGNMYTQELCADLTTMDPDPLPTHLQYVLANHSNSFDYRQKQTIPHNSPITQTNAELAGENNLPPNELPIPPHVILNHVGVRANERVIGLTTTQRYREKFITTVYYKPIK</sequence>
<dbReference type="InterPro" id="IPR037256">
    <property type="entry name" value="ASC_dom_sf"/>
</dbReference>
<keyword evidence="4" id="KW-1185">Reference proteome</keyword>
<dbReference type="GO" id="GO:0007165">
    <property type="term" value="P:signal transduction"/>
    <property type="evidence" value="ECO:0007669"/>
    <property type="project" value="TreeGrafter"/>
</dbReference>
<dbReference type="InterPro" id="IPR032640">
    <property type="entry name" value="AMPK1_CBM"/>
</dbReference>
<gene>
    <name evidence="3" type="ORF">BSTOLATCC_MIC7684</name>
</gene>
<dbReference type="Pfam" id="PF16561">
    <property type="entry name" value="AMPK1_CBM"/>
    <property type="match status" value="1"/>
</dbReference>
<evidence type="ECO:0000259" key="2">
    <source>
        <dbReference type="SMART" id="SM01010"/>
    </source>
</evidence>
<dbReference type="InterPro" id="IPR013783">
    <property type="entry name" value="Ig-like_fold"/>
</dbReference>
<dbReference type="EMBL" id="CAJZBQ010000009">
    <property type="protein sequence ID" value="CAG9312892.1"/>
    <property type="molecule type" value="Genomic_DNA"/>
</dbReference>
<accession>A0AAU9II98</accession>
<protein>
    <recommendedName>
        <fullName evidence="2">Association with the SNF1 complex (ASC) domain-containing protein</fullName>
    </recommendedName>
</protein>
<dbReference type="GO" id="GO:0031588">
    <property type="term" value="C:nucleotide-activated protein kinase complex"/>
    <property type="evidence" value="ECO:0007669"/>
    <property type="project" value="TreeGrafter"/>
</dbReference>
<dbReference type="InterPro" id="IPR014756">
    <property type="entry name" value="Ig_E-set"/>
</dbReference>
<dbReference type="PANTHER" id="PTHR10343:SF84">
    <property type="entry name" value="5'-AMP-ACTIVATED PROTEIN KINASE SUBUNIT BETA-1"/>
    <property type="match status" value="1"/>
</dbReference>
<dbReference type="CDD" id="cd02859">
    <property type="entry name" value="E_set_AMPKbeta_like_N"/>
    <property type="match status" value="1"/>
</dbReference>
<name>A0AAU9II98_9CILI</name>
<dbReference type="InterPro" id="IPR050827">
    <property type="entry name" value="CRP1_MDG1_kinase"/>
</dbReference>
<dbReference type="SMART" id="SM01010">
    <property type="entry name" value="AMPKBI"/>
    <property type="match status" value="1"/>
</dbReference>
<comment type="caution">
    <text evidence="3">The sequence shown here is derived from an EMBL/GenBank/DDBJ whole genome shotgun (WGS) entry which is preliminary data.</text>
</comment>
<dbReference type="SUPFAM" id="SSF81296">
    <property type="entry name" value="E set domains"/>
    <property type="match status" value="1"/>
</dbReference>
<feature type="domain" description="Association with the SNF1 complex (ASC)" evidence="2">
    <location>
        <begin position="126"/>
        <end position="258"/>
    </location>
</feature>
<dbReference type="Gene3D" id="6.20.250.60">
    <property type="match status" value="1"/>
</dbReference>
<dbReference type="InterPro" id="IPR006828">
    <property type="entry name" value="ASC_dom"/>
</dbReference>